<sequence>MRDLPNRTALSSTLTVLMKAFAFKIGQDGSPDGLVTMYFIHHYSEQIVAVLQLLQVYDDGAAAKSSQFATPNYVQMGVWIEALTQSAGGLPAALFQGVENWDDLAVDLAHDQLSSFAKAIRHGDAYRWLIGQIQKEVTLTTSAWGRAVHGRILEKLPTERVIECPRPRSQCGVFEFPMSLMLLGKSESGRQALRDRAVICECAGNIQVLTMAEYIDLAWPVMGMKFLEFIQTTIEGYVNTAGRDSLSDPGGGKIDDTGSARVYSSGAETASRSPSTDDSSSLDPEMLSIPSGSGTIDSGEGGSKLGVQVFRAVFARLIQQAIHIQEVEYDQRVADSEGPSQDADGAQRRQNQTSNSTSTSSSTTTVKRPGKRKAQDINQGSGDREDDGNDESPKPARPNKLPPSPLGPRYLACPFWKLDSAAHFECPLFQLDTISHVKQHLARKHTPAHYCQRCYAQFGSDNLLDIHINGTFCSRTAGARLAGISYDQRRRLSMKSAKAPEVQQWHAIWDILFTGVEHPACVYVYPKQLVELRTMRRFSLQEGPEILTQELQARGMALRSDVGVGEQQLQEALLSGLTIIFDRFLQRPPGDVEDDEAPTALGLCNAPRSTASSSDLPPLESRADGGLGLGLSSNVSGLFPPTEQPRIFPNRLPGVGDDPPNPSVPGSNSRFEGSRDVEDGPRAPWSPGHAEEAGNANLATNDILCFSEFSDDGGMPHWDPSGWQANQTLEDILGTIAVTSQEGLLVSGSDLEVSDIPGPDAPP</sequence>
<accession>A0AA39Y8E4</accession>
<feature type="region of interest" description="Disordered" evidence="1">
    <location>
        <begin position="590"/>
        <end position="693"/>
    </location>
</feature>
<comment type="caution">
    <text evidence="2">The sequence shown here is derived from an EMBL/GenBank/DDBJ whole genome shotgun (WGS) entry which is preliminary data.</text>
</comment>
<dbReference type="AlphaFoldDB" id="A0AA39Y8E4"/>
<protein>
    <submittedName>
        <fullName evidence="2">Uncharacterized protein</fullName>
    </submittedName>
</protein>
<keyword evidence="3" id="KW-1185">Reference proteome</keyword>
<dbReference type="PANTHER" id="PTHR38166">
    <property type="entry name" value="C2H2-TYPE DOMAIN-CONTAINING PROTEIN-RELATED"/>
    <property type="match status" value="1"/>
</dbReference>
<feature type="region of interest" description="Disordered" evidence="1">
    <location>
        <begin position="333"/>
        <end position="405"/>
    </location>
</feature>
<evidence type="ECO:0000313" key="3">
    <source>
        <dbReference type="Proteomes" id="UP001174936"/>
    </source>
</evidence>
<reference evidence="2" key="1">
    <citation type="submission" date="2023-06" db="EMBL/GenBank/DDBJ databases">
        <title>Genome-scale phylogeny and comparative genomics of the fungal order Sordariales.</title>
        <authorList>
            <consortium name="Lawrence Berkeley National Laboratory"/>
            <person name="Hensen N."/>
            <person name="Bonometti L."/>
            <person name="Westerberg I."/>
            <person name="Brannstrom I.O."/>
            <person name="Guillou S."/>
            <person name="Cros-Aarteil S."/>
            <person name="Calhoun S."/>
            <person name="Haridas S."/>
            <person name="Kuo A."/>
            <person name="Mondo S."/>
            <person name="Pangilinan J."/>
            <person name="Riley R."/>
            <person name="Labutti K."/>
            <person name="Andreopoulos B."/>
            <person name="Lipzen A."/>
            <person name="Chen C."/>
            <person name="Yanf M."/>
            <person name="Daum C."/>
            <person name="Ng V."/>
            <person name="Clum A."/>
            <person name="Steindorff A."/>
            <person name="Ohm R."/>
            <person name="Martin F."/>
            <person name="Silar P."/>
            <person name="Natvig D."/>
            <person name="Lalanne C."/>
            <person name="Gautier V."/>
            <person name="Ament-Velasquez S.L."/>
            <person name="Kruys A."/>
            <person name="Hutchinson M.I."/>
            <person name="Powell A.J."/>
            <person name="Barry K."/>
            <person name="Miller A.N."/>
            <person name="Grigoriev I.V."/>
            <person name="Debuchy R."/>
            <person name="Gladieux P."/>
            <person name="Thoren M.H."/>
            <person name="Johannesson H."/>
        </authorList>
    </citation>
    <scope>NUCLEOTIDE SEQUENCE</scope>
    <source>
        <strain evidence="2">SMH2532-1</strain>
    </source>
</reference>
<dbReference type="Proteomes" id="UP001174936">
    <property type="component" value="Unassembled WGS sequence"/>
</dbReference>
<gene>
    <name evidence="2" type="ORF">B0T16DRAFT_493707</name>
</gene>
<name>A0AA39Y8E4_9PEZI</name>
<proteinExistence type="predicted"/>
<feature type="compositionally biased region" description="Low complexity" evidence="1">
    <location>
        <begin position="271"/>
        <end position="283"/>
    </location>
</feature>
<dbReference type="EMBL" id="JAULSV010000004">
    <property type="protein sequence ID" value="KAK0646797.1"/>
    <property type="molecule type" value="Genomic_DNA"/>
</dbReference>
<organism evidence="2 3">
    <name type="scientific">Cercophora newfieldiana</name>
    <dbReference type="NCBI Taxonomy" id="92897"/>
    <lineage>
        <taxon>Eukaryota</taxon>
        <taxon>Fungi</taxon>
        <taxon>Dikarya</taxon>
        <taxon>Ascomycota</taxon>
        <taxon>Pezizomycotina</taxon>
        <taxon>Sordariomycetes</taxon>
        <taxon>Sordariomycetidae</taxon>
        <taxon>Sordariales</taxon>
        <taxon>Lasiosphaeriaceae</taxon>
        <taxon>Cercophora</taxon>
    </lineage>
</organism>
<feature type="compositionally biased region" description="Basic and acidic residues" evidence="1">
    <location>
        <begin position="672"/>
        <end position="681"/>
    </location>
</feature>
<evidence type="ECO:0000313" key="2">
    <source>
        <dbReference type="EMBL" id="KAK0646797.1"/>
    </source>
</evidence>
<evidence type="ECO:0000256" key="1">
    <source>
        <dbReference type="SAM" id="MobiDB-lite"/>
    </source>
</evidence>
<feature type="region of interest" description="Disordered" evidence="1">
    <location>
        <begin position="242"/>
        <end position="300"/>
    </location>
</feature>
<feature type="compositionally biased region" description="Low complexity" evidence="1">
    <location>
        <begin position="350"/>
        <end position="365"/>
    </location>
</feature>
<dbReference type="PANTHER" id="PTHR38166:SF1">
    <property type="entry name" value="C2H2-TYPE DOMAIN-CONTAINING PROTEIN"/>
    <property type="match status" value="1"/>
</dbReference>